<proteinExistence type="predicted"/>
<evidence type="ECO:0000313" key="1">
    <source>
        <dbReference type="EMBL" id="SVE39037.1"/>
    </source>
</evidence>
<gene>
    <name evidence="1" type="ORF">METZ01_LOCUS491891</name>
</gene>
<organism evidence="1">
    <name type="scientific">marine metagenome</name>
    <dbReference type="NCBI Taxonomy" id="408172"/>
    <lineage>
        <taxon>unclassified sequences</taxon>
        <taxon>metagenomes</taxon>
        <taxon>ecological metagenomes</taxon>
    </lineage>
</organism>
<feature type="non-terminal residue" evidence="1">
    <location>
        <position position="1"/>
    </location>
</feature>
<protein>
    <recommendedName>
        <fullName evidence="2">Bacteriophage/plasmid primase P4 C-terminal domain-containing protein</fullName>
    </recommendedName>
</protein>
<sequence>RGVRIAALDEALCEGGGDEAEHRQVADRLVELVNAETKLFHDSSDNCYATFMNSGHRECWNLESSGFRNWLSYKYFLETRGAPSDTALKAALGTLLGQAKYEGPEKPVFRRVAKDEEALWIDLCDEDWKAIKVLPGSWEVVNNPPVMFVRSPTMSTLPVPAEKGDIELLWSLLNISKEERNLVLCWILECYRVETPYVVLELVGEQGSAKSKTQDVLRDFIDPNQVNLRAKPKNRES</sequence>
<dbReference type="AlphaFoldDB" id="A0A383D3B2"/>
<name>A0A383D3B2_9ZZZZ</name>
<feature type="non-terminal residue" evidence="1">
    <location>
        <position position="237"/>
    </location>
</feature>
<reference evidence="1" key="1">
    <citation type="submission" date="2018-05" db="EMBL/GenBank/DDBJ databases">
        <authorList>
            <person name="Lanie J.A."/>
            <person name="Ng W.-L."/>
            <person name="Kazmierczak K.M."/>
            <person name="Andrzejewski T.M."/>
            <person name="Davidsen T.M."/>
            <person name="Wayne K.J."/>
            <person name="Tettelin H."/>
            <person name="Glass J.I."/>
            <person name="Rusch D."/>
            <person name="Podicherti R."/>
            <person name="Tsui H.-C.T."/>
            <person name="Winkler M.E."/>
        </authorList>
    </citation>
    <scope>NUCLEOTIDE SEQUENCE</scope>
</reference>
<accession>A0A383D3B2</accession>
<evidence type="ECO:0008006" key="2">
    <source>
        <dbReference type="Google" id="ProtNLM"/>
    </source>
</evidence>
<dbReference type="EMBL" id="UINC01214005">
    <property type="protein sequence ID" value="SVE39037.1"/>
    <property type="molecule type" value="Genomic_DNA"/>
</dbReference>